<dbReference type="OrthoDB" id="10034966at2759"/>
<evidence type="ECO:0000313" key="1">
    <source>
        <dbReference type="EMBL" id="KAJ8346571.1"/>
    </source>
</evidence>
<comment type="caution">
    <text evidence="1">The sequence shown here is derived from an EMBL/GenBank/DDBJ whole genome shotgun (WGS) entry which is preliminary data.</text>
</comment>
<dbReference type="EMBL" id="JAINUF010000011">
    <property type="protein sequence ID" value="KAJ8346571.1"/>
    <property type="molecule type" value="Genomic_DNA"/>
</dbReference>
<dbReference type="Proteomes" id="UP001152622">
    <property type="component" value="Chromosome 11"/>
</dbReference>
<reference evidence="1" key="1">
    <citation type="journal article" date="2023" name="Science">
        <title>Genome structures resolve the early diversification of teleost fishes.</title>
        <authorList>
            <person name="Parey E."/>
            <person name="Louis A."/>
            <person name="Montfort J."/>
            <person name="Bouchez O."/>
            <person name="Roques C."/>
            <person name="Iampietro C."/>
            <person name="Lluch J."/>
            <person name="Castinel A."/>
            <person name="Donnadieu C."/>
            <person name="Desvignes T."/>
            <person name="Floi Bucao C."/>
            <person name="Jouanno E."/>
            <person name="Wen M."/>
            <person name="Mejri S."/>
            <person name="Dirks R."/>
            <person name="Jansen H."/>
            <person name="Henkel C."/>
            <person name="Chen W.J."/>
            <person name="Zahm M."/>
            <person name="Cabau C."/>
            <person name="Klopp C."/>
            <person name="Thompson A.W."/>
            <person name="Robinson-Rechavi M."/>
            <person name="Braasch I."/>
            <person name="Lecointre G."/>
            <person name="Bobe J."/>
            <person name="Postlethwait J.H."/>
            <person name="Berthelot C."/>
            <person name="Roest Crollius H."/>
            <person name="Guiguen Y."/>
        </authorList>
    </citation>
    <scope>NUCLEOTIDE SEQUENCE</scope>
    <source>
        <strain evidence="1">WJC10195</strain>
    </source>
</reference>
<protein>
    <submittedName>
        <fullName evidence="1">Uncharacterized protein</fullName>
    </submittedName>
</protein>
<sequence>MIKEHCKAKMDYTEPVHYTVRGSSGHKIGTYSYVPISEVLKKYCSHEDVWGQIISEHNELKDEDLLTDYKDGLYFKEHLFFREHPDALRLHLYEDEFEIVNPLGPKKTKYKLCAFYYTIGNLSGKYRSQLKHTHLALLVRYSHMKQVGMETILKPMMDDLKRLSTEGIIIKVCGTEHKVYAALATCSADNLSAHMIGGFRMCFNSGRICRYCMASHSEINHKFQEDSFILRTTDVHKYHLQCVQHNTQDAALYGVHGTSSFDDLGYFDVTKCLPPDIMHDMLEGVFPLTMKHVICEAHRQKHITITEINEELEKICIGQNDKANKPVLLSAQLHTKGIVGTASQKWCLFRLLPFIMGHRIPPGSRYWHVFLLCRDIADIVMAAKVRKDELACLELLVHISF</sequence>
<keyword evidence="2" id="KW-1185">Reference proteome</keyword>
<gene>
    <name evidence="1" type="ORF">SKAU_G00279720</name>
</gene>
<evidence type="ECO:0000313" key="2">
    <source>
        <dbReference type="Proteomes" id="UP001152622"/>
    </source>
</evidence>
<proteinExistence type="predicted"/>
<accession>A0A9Q1INK1</accession>
<dbReference type="AlphaFoldDB" id="A0A9Q1INK1"/>
<organism evidence="1 2">
    <name type="scientific">Synaphobranchus kaupii</name>
    <name type="common">Kaup's arrowtooth eel</name>
    <dbReference type="NCBI Taxonomy" id="118154"/>
    <lineage>
        <taxon>Eukaryota</taxon>
        <taxon>Metazoa</taxon>
        <taxon>Chordata</taxon>
        <taxon>Craniata</taxon>
        <taxon>Vertebrata</taxon>
        <taxon>Euteleostomi</taxon>
        <taxon>Actinopterygii</taxon>
        <taxon>Neopterygii</taxon>
        <taxon>Teleostei</taxon>
        <taxon>Anguilliformes</taxon>
        <taxon>Synaphobranchidae</taxon>
        <taxon>Synaphobranchus</taxon>
    </lineage>
</organism>
<name>A0A9Q1INK1_SYNKA</name>